<dbReference type="Pfam" id="PF00078">
    <property type="entry name" value="RVT_1"/>
    <property type="match status" value="1"/>
</dbReference>
<accession>A0AAV3RGD0</accession>
<dbReference type="Gene3D" id="3.30.70.270">
    <property type="match status" value="1"/>
</dbReference>
<name>A0AAV3RGD0_LITER</name>
<sequence length="217" mass="24786">MSALDPKVAVHHLAVTESLKPVKQAQQRSERRTGQIRVCVDFRDLNHACPKDDFALPIPELMIDATTGHEALTFMDVSSEYNQIRMALEDEELTAFRTPKGVYCYKVMPFGLKNAGATYQRPCKRCLMIYYTKTWHAMWTTSKLSHVKGQIIPKMNPLKCAFGVASGKFLGFVVRRHGIDINRQRSMLLRHYQSREICMSLKAYKANWHTCVGSSQT</sequence>
<gene>
    <name evidence="2" type="ORF">LIER_27814</name>
</gene>
<proteinExistence type="predicted"/>
<protein>
    <recommendedName>
        <fullName evidence="1">Reverse transcriptase domain-containing protein</fullName>
    </recommendedName>
</protein>
<dbReference type="PANTHER" id="PTHR24559:SF439">
    <property type="entry name" value="RETROTRANSPOSON, UNCLASSIFIED-LIKE PROTEIN"/>
    <property type="match status" value="1"/>
</dbReference>
<dbReference type="CDD" id="cd01647">
    <property type="entry name" value="RT_LTR"/>
    <property type="match status" value="1"/>
</dbReference>
<keyword evidence="3" id="KW-1185">Reference proteome</keyword>
<dbReference type="SUPFAM" id="SSF56672">
    <property type="entry name" value="DNA/RNA polymerases"/>
    <property type="match status" value="1"/>
</dbReference>
<dbReference type="AlphaFoldDB" id="A0AAV3RGD0"/>
<dbReference type="PANTHER" id="PTHR24559">
    <property type="entry name" value="TRANSPOSON TY3-I GAG-POL POLYPROTEIN"/>
    <property type="match status" value="1"/>
</dbReference>
<evidence type="ECO:0000313" key="3">
    <source>
        <dbReference type="Proteomes" id="UP001454036"/>
    </source>
</evidence>
<dbReference type="EMBL" id="BAABME010009070">
    <property type="protein sequence ID" value="GAA0174421.1"/>
    <property type="molecule type" value="Genomic_DNA"/>
</dbReference>
<feature type="domain" description="Reverse transcriptase" evidence="1">
    <location>
        <begin position="33"/>
        <end position="125"/>
    </location>
</feature>
<dbReference type="InterPro" id="IPR000477">
    <property type="entry name" value="RT_dom"/>
</dbReference>
<evidence type="ECO:0000313" key="2">
    <source>
        <dbReference type="EMBL" id="GAA0174421.1"/>
    </source>
</evidence>
<dbReference type="InterPro" id="IPR043128">
    <property type="entry name" value="Rev_trsase/Diguanyl_cyclase"/>
</dbReference>
<reference evidence="2 3" key="1">
    <citation type="submission" date="2024-01" db="EMBL/GenBank/DDBJ databases">
        <title>The complete chloroplast genome sequence of Lithospermum erythrorhizon: insights into the phylogenetic relationship among Boraginaceae species and the maternal lineages of purple gromwells.</title>
        <authorList>
            <person name="Okada T."/>
            <person name="Watanabe K."/>
        </authorList>
    </citation>
    <scope>NUCLEOTIDE SEQUENCE [LARGE SCALE GENOMIC DNA]</scope>
</reference>
<comment type="caution">
    <text evidence="2">The sequence shown here is derived from an EMBL/GenBank/DDBJ whole genome shotgun (WGS) entry which is preliminary data.</text>
</comment>
<dbReference type="InterPro" id="IPR053134">
    <property type="entry name" value="RNA-dir_DNA_polymerase"/>
</dbReference>
<evidence type="ECO:0000259" key="1">
    <source>
        <dbReference type="Pfam" id="PF00078"/>
    </source>
</evidence>
<dbReference type="Proteomes" id="UP001454036">
    <property type="component" value="Unassembled WGS sequence"/>
</dbReference>
<dbReference type="Gene3D" id="3.10.10.10">
    <property type="entry name" value="HIV Type 1 Reverse Transcriptase, subunit A, domain 1"/>
    <property type="match status" value="1"/>
</dbReference>
<organism evidence="2 3">
    <name type="scientific">Lithospermum erythrorhizon</name>
    <name type="common">Purple gromwell</name>
    <name type="synonym">Lithospermum officinale var. erythrorhizon</name>
    <dbReference type="NCBI Taxonomy" id="34254"/>
    <lineage>
        <taxon>Eukaryota</taxon>
        <taxon>Viridiplantae</taxon>
        <taxon>Streptophyta</taxon>
        <taxon>Embryophyta</taxon>
        <taxon>Tracheophyta</taxon>
        <taxon>Spermatophyta</taxon>
        <taxon>Magnoliopsida</taxon>
        <taxon>eudicotyledons</taxon>
        <taxon>Gunneridae</taxon>
        <taxon>Pentapetalae</taxon>
        <taxon>asterids</taxon>
        <taxon>lamiids</taxon>
        <taxon>Boraginales</taxon>
        <taxon>Boraginaceae</taxon>
        <taxon>Boraginoideae</taxon>
        <taxon>Lithospermeae</taxon>
        <taxon>Lithospermum</taxon>
    </lineage>
</organism>
<dbReference type="InterPro" id="IPR043502">
    <property type="entry name" value="DNA/RNA_pol_sf"/>
</dbReference>